<keyword evidence="7" id="KW-1015">Disulfide bond</keyword>
<evidence type="ECO:0000256" key="8">
    <source>
        <dbReference type="SAM" id="Phobius"/>
    </source>
</evidence>
<evidence type="ECO:0000256" key="3">
    <source>
        <dbReference type="ARBA" id="ARBA00022729"/>
    </source>
</evidence>
<evidence type="ECO:0000313" key="11">
    <source>
        <dbReference type="EMBL" id="KAK2187489.1"/>
    </source>
</evidence>
<evidence type="ECO:0000256" key="6">
    <source>
        <dbReference type="ARBA" id="ARBA00023136"/>
    </source>
</evidence>
<dbReference type="InterPro" id="IPR005052">
    <property type="entry name" value="Lectin_leg"/>
</dbReference>
<feature type="transmembrane region" description="Helical" evidence="8">
    <location>
        <begin position="458"/>
        <end position="477"/>
    </location>
</feature>
<name>A0AAD9UFK7_RIDPI</name>
<dbReference type="PROSITE" id="PS51328">
    <property type="entry name" value="L_LECTIN_LIKE"/>
    <property type="match status" value="1"/>
</dbReference>
<dbReference type="PANTHER" id="PTHR12223:SF28">
    <property type="entry name" value="LECTIN, MANNOSE BINDING 1 LIKE"/>
    <property type="match status" value="1"/>
</dbReference>
<comment type="subcellular location">
    <subcellularLocation>
        <location evidence="1">Endoplasmic reticulum-Golgi intermediate compartment membrane</location>
        <topology evidence="1">Single-pass type I membrane protein</topology>
    </subcellularLocation>
</comment>
<protein>
    <recommendedName>
        <fullName evidence="10">L-type lectin-like domain-containing protein</fullName>
    </recommendedName>
</protein>
<keyword evidence="2 8" id="KW-0812">Transmembrane</keyword>
<evidence type="ECO:0000256" key="4">
    <source>
        <dbReference type="ARBA" id="ARBA00022734"/>
    </source>
</evidence>
<dbReference type="GO" id="GO:0030134">
    <property type="term" value="C:COPII-coated ER to Golgi transport vesicle"/>
    <property type="evidence" value="ECO:0007669"/>
    <property type="project" value="TreeGrafter"/>
</dbReference>
<dbReference type="GO" id="GO:0005789">
    <property type="term" value="C:endoplasmic reticulum membrane"/>
    <property type="evidence" value="ECO:0007669"/>
    <property type="project" value="TreeGrafter"/>
</dbReference>
<dbReference type="InterPro" id="IPR051136">
    <property type="entry name" value="Intracellular_Lectin-GPT"/>
</dbReference>
<evidence type="ECO:0000256" key="1">
    <source>
        <dbReference type="ARBA" id="ARBA00004151"/>
    </source>
</evidence>
<dbReference type="PANTHER" id="PTHR12223">
    <property type="entry name" value="VESICULAR MANNOSE-BINDING LECTIN"/>
    <property type="match status" value="1"/>
</dbReference>
<dbReference type="GO" id="GO:0005537">
    <property type="term" value="F:D-mannose binding"/>
    <property type="evidence" value="ECO:0007669"/>
    <property type="project" value="TreeGrafter"/>
</dbReference>
<keyword evidence="3 9" id="KW-0732">Signal</keyword>
<accession>A0AAD9UFK7</accession>
<evidence type="ECO:0000256" key="9">
    <source>
        <dbReference type="SAM" id="SignalP"/>
    </source>
</evidence>
<evidence type="ECO:0000259" key="10">
    <source>
        <dbReference type="PROSITE" id="PS51328"/>
    </source>
</evidence>
<feature type="chain" id="PRO_5042003291" description="L-type lectin-like domain-containing protein" evidence="9">
    <location>
        <begin position="27"/>
        <end position="489"/>
    </location>
</feature>
<feature type="signal peptide" evidence="9">
    <location>
        <begin position="1"/>
        <end position="26"/>
    </location>
</feature>
<dbReference type="AlphaFoldDB" id="A0AAD9UFK7"/>
<dbReference type="GO" id="GO:0000139">
    <property type="term" value="C:Golgi membrane"/>
    <property type="evidence" value="ECO:0007669"/>
    <property type="project" value="TreeGrafter"/>
</dbReference>
<dbReference type="SUPFAM" id="SSF49899">
    <property type="entry name" value="Concanavalin A-like lectins/glucanases"/>
    <property type="match status" value="1"/>
</dbReference>
<reference evidence="11" key="1">
    <citation type="journal article" date="2023" name="Mol. Biol. Evol.">
        <title>Third-Generation Sequencing Reveals the Adaptive Role of the Epigenome in Three Deep-Sea Polychaetes.</title>
        <authorList>
            <person name="Perez M."/>
            <person name="Aroh O."/>
            <person name="Sun Y."/>
            <person name="Lan Y."/>
            <person name="Juniper S.K."/>
            <person name="Young C.R."/>
            <person name="Angers B."/>
            <person name="Qian P.Y."/>
        </authorList>
    </citation>
    <scope>NUCLEOTIDE SEQUENCE</scope>
    <source>
        <strain evidence="11">R07B-5</strain>
    </source>
</reference>
<keyword evidence="12" id="KW-1185">Reference proteome</keyword>
<keyword evidence="6 8" id="KW-0472">Membrane</keyword>
<feature type="domain" description="L-type lectin-like" evidence="10">
    <location>
        <begin position="32"/>
        <end position="255"/>
    </location>
</feature>
<evidence type="ECO:0000256" key="5">
    <source>
        <dbReference type="ARBA" id="ARBA00022989"/>
    </source>
</evidence>
<evidence type="ECO:0000313" key="12">
    <source>
        <dbReference type="Proteomes" id="UP001209878"/>
    </source>
</evidence>
<evidence type="ECO:0000256" key="7">
    <source>
        <dbReference type="ARBA" id="ARBA00023157"/>
    </source>
</evidence>
<gene>
    <name evidence="11" type="ORF">NP493_163g00008</name>
</gene>
<dbReference type="EMBL" id="JAODUO010000163">
    <property type="protein sequence ID" value="KAK2187489.1"/>
    <property type="molecule type" value="Genomic_DNA"/>
</dbReference>
<dbReference type="InterPro" id="IPR013320">
    <property type="entry name" value="ConA-like_dom_sf"/>
</dbReference>
<keyword evidence="5 8" id="KW-1133">Transmembrane helix</keyword>
<dbReference type="CDD" id="cd06902">
    <property type="entry name" value="lectin_ERGIC-53_ERGL"/>
    <property type="match status" value="1"/>
</dbReference>
<dbReference type="Pfam" id="PF03388">
    <property type="entry name" value="Lectin_leg-like"/>
    <property type="match status" value="1"/>
</dbReference>
<dbReference type="FunFam" id="2.60.120.200:FF:000028">
    <property type="entry name" value="Blast:Protein ERGIC-53"/>
    <property type="match status" value="1"/>
</dbReference>
<keyword evidence="4" id="KW-0430">Lectin</keyword>
<dbReference type="GO" id="GO:0006888">
    <property type="term" value="P:endoplasmic reticulum to Golgi vesicle-mediated transport"/>
    <property type="evidence" value="ECO:0007669"/>
    <property type="project" value="TreeGrafter"/>
</dbReference>
<dbReference type="Gene3D" id="2.60.120.200">
    <property type="match status" value="1"/>
</dbReference>
<dbReference type="Proteomes" id="UP001209878">
    <property type="component" value="Unassembled WGS sequence"/>
</dbReference>
<sequence length="489" mass="54487">MTALALRSRTVVVLTILIFAVCGANAPSEPRRRFEYKLSFKGPLLVQRDGSIPFWTHGGHSIASDDSIRITPSLKSKKGYVWSNERNTHPFWEVDMVFRVSGRGRVGADGLALWYTAQKGVEGPVFGSNDKWEGLAVFFDSFDNDNQHNNPYVMVMVNDGTQSYSHETDGSHQQLGGCLRDFRNKPFPVRVRVQYYKKTLTVWYHSGMSDNVDHYELCMRAESVTLPAEGYFGVSAATGGLADDHDVHSFLTHSLREPDTVIQGTGPGTVLPEEDLKKYEAEFDEYGHKLDKAREEYQKEHPEAKHHGEQDENVYESQDIRELNLIYAGQNAIHETMNELNKKMNNLISRNDRIVTQIEARGVPVQGGGGTGGAVGIHEIEEVLSYQKQLTQSLTDMRAVLDHVSSRIVQSGATGQGGDNKLNDAILGHVTSIQNDLRTLANKPGSANCPQSSCVTTFYLFLFMSAQVAAGVVYVMYKNHKEAAAKKFY</sequence>
<organism evidence="11 12">
    <name type="scientific">Ridgeia piscesae</name>
    <name type="common">Tubeworm</name>
    <dbReference type="NCBI Taxonomy" id="27915"/>
    <lineage>
        <taxon>Eukaryota</taxon>
        <taxon>Metazoa</taxon>
        <taxon>Spiralia</taxon>
        <taxon>Lophotrochozoa</taxon>
        <taxon>Annelida</taxon>
        <taxon>Polychaeta</taxon>
        <taxon>Sedentaria</taxon>
        <taxon>Canalipalpata</taxon>
        <taxon>Sabellida</taxon>
        <taxon>Siboglinidae</taxon>
        <taxon>Ridgeia</taxon>
    </lineage>
</organism>
<comment type="caution">
    <text evidence="11">The sequence shown here is derived from an EMBL/GenBank/DDBJ whole genome shotgun (WGS) entry which is preliminary data.</text>
</comment>
<evidence type="ECO:0000256" key="2">
    <source>
        <dbReference type="ARBA" id="ARBA00022692"/>
    </source>
</evidence>
<dbReference type="GO" id="GO:0033116">
    <property type="term" value="C:endoplasmic reticulum-Golgi intermediate compartment membrane"/>
    <property type="evidence" value="ECO:0007669"/>
    <property type="project" value="UniProtKB-SubCell"/>
</dbReference>
<proteinExistence type="predicted"/>